<dbReference type="InterPro" id="IPR004843">
    <property type="entry name" value="Calcineurin-like_PHP"/>
</dbReference>
<dbReference type="InterPro" id="IPR014578">
    <property type="entry name" value="Pesterase_CT488"/>
</dbReference>
<evidence type="ECO:0000313" key="3">
    <source>
        <dbReference type="Proteomes" id="UP000823915"/>
    </source>
</evidence>
<dbReference type="InterPro" id="IPR051158">
    <property type="entry name" value="Metallophosphoesterase_sf"/>
</dbReference>
<dbReference type="Gene3D" id="3.60.21.10">
    <property type="match status" value="1"/>
</dbReference>
<proteinExistence type="predicted"/>
<reference evidence="2" key="1">
    <citation type="journal article" date="2021" name="PeerJ">
        <title>Extensive microbial diversity within the chicken gut microbiome revealed by metagenomics and culture.</title>
        <authorList>
            <person name="Gilroy R."/>
            <person name="Ravi A."/>
            <person name="Getino M."/>
            <person name="Pursley I."/>
            <person name="Horton D.L."/>
            <person name="Alikhan N.F."/>
            <person name="Baker D."/>
            <person name="Gharbi K."/>
            <person name="Hall N."/>
            <person name="Watson M."/>
            <person name="Adriaenssens E.M."/>
            <person name="Foster-Nyarko E."/>
            <person name="Jarju S."/>
            <person name="Secka A."/>
            <person name="Antonio M."/>
            <person name="Oren A."/>
            <person name="Chaudhuri R.R."/>
            <person name="La Ragione R."/>
            <person name="Hildebrand F."/>
            <person name="Pallen M.J."/>
        </authorList>
    </citation>
    <scope>NUCLEOTIDE SEQUENCE</scope>
    <source>
        <strain evidence="2">1282</strain>
    </source>
</reference>
<dbReference type="GO" id="GO:0016787">
    <property type="term" value="F:hydrolase activity"/>
    <property type="evidence" value="ECO:0007669"/>
    <property type="project" value="InterPro"/>
</dbReference>
<name>A0A9D2C1R3_9FIRM</name>
<dbReference type="PIRSF" id="PIRSF033094">
    <property type="entry name" value="Pesterase_CT488"/>
    <property type="match status" value="1"/>
</dbReference>
<dbReference type="EMBL" id="DXDU01000145">
    <property type="protein sequence ID" value="HIY27296.1"/>
    <property type="molecule type" value="Genomic_DNA"/>
</dbReference>
<dbReference type="PANTHER" id="PTHR31302:SF22">
    <property type="entry name" value="PHOSPHOESTERASE"/>
    <property type="match status" value="1"/>
</dbReference>
<organism evidence="2 3">
    <name type="scientific">Candidatus Acutalibacter pullistercoris</name>
    <dbReference type="NCBI Taxonomy" id="2838418"/>
    <lineage>
        <taxon>Bacteria</taxon>
        <taxon>Bacillati</taxon>
        <taxon>Bacillota</taxon>
        <taxon>Clostridia</taxon>
        <taxon>Eubacteriales</taxon>
        <taxon>Acutalibacteraceae</taxon>
        <taxon>Acutalibacter</taxon>
    </lineage>
</organism>
<protein>
    <submittedName>
        <fullName evidence="2">Metallophosphoesterase</fullName>
    </submittedName>
</protein>
<accession>A0A9D2C1R3</accession>
<feature type="domain" description="Calcineurin-like phosphoesterase" evidence="1">
    <location>
        <begin position="2"/>
        <end position="196"/>
    </location>
</feature>
<reference evidence="2" key="2">
    <citation type="submission" date="2021-04" db="EMBL/GenBank/DDBJ databases">
        <authorList>
            <person name="Gilroy R."/>
        </authorList>
    </citation>
    <scope>NUCLEOTIDE SEQUENCE</scope>
    <source>
        <strain evidence="2">1282</strain>
    </source>
</reference>
<gene>
    <name evidence="2" type="ORF">H9838_09015</name>
</gene>
<sequence>MALYVIADLHLSLGADKPMDVFPGWKDYVQRLERHWRETVSPEDTVVVAGDISWAMKLEEGERDFAFLHSLPGEKLLLKGNHDYWWSTRSKIDAFFQEKGFSSLHILHNCAYRVGDVAVCGTRGWLYNSESAEDKKIVAREAGRLLASLADGEKQGGRPLVFLHYPPVYDKMECREILDILEEKGISDCYFGHIHGQYAARKALVGERRGVRMHLISCDFVDFRPVLVSGDGTGPGEDQVFS</sequence>
<dbReference type="SUPFAM" id="SSF56300">
    <property type="entry name" value="Metallo-dependent phosphatases"/>
    <property type="match status" value="1"/>
</dbReference>
<dbReference type="PANTHER" id="PTHR31302">
    <property type="entry name" value="TRANSMEMBRANE PROTEIN WITH METALLOPHOSPHOESTERASE DOMAIN-RELATED"/>
    <property type="match status" value="1"/>
</dbReference>
<dbReference type="AlphaFoldDB" id="A0A9D2C1R3"/>
<dbReference type="Pfam" id="PF00149">
    <property type="entry name" value="Metallophos"/>
    <property type="match status" value="1"/>
</dbReference>
<evidence type="ECO:0000259" key="1">
    <source>
        <dbReference type="Pfam" id="PF00149"/>
    </source>
</evidence>
<dbReference type="InterPro" id="IPR029052">
    <property type="entry name" value="Metallo-depent_PP-like"/>
</dbReference>
<evidence type="ECO:0000313" key="2">
    <source>
        <dbReference type="EMBL" id="HIY27296.1"/>
    </source>
</evidence>
<comment type="caution">
    <text evidence="2">The sequence shown here is derived from an EMBL/GenBank/DDBJ whole genome shotgun (WGS) entry which is preliminary data.</text>
</comment>
<dbReference type="Proteomes" id="UP000823915">
    <property type="component" value="Unassembled WGS sequence"/>
</dbReference>